<dbReference type="EMBL" id="JBHULI010000002">
    <property type="protein sequence ID" value="MFD2531336.1"/>
    <property type="molecule type" value="Genomic_DNA"/>
</dbReference>
<name>A0ABW5JF17_9BACT</name>
<sequence length="380" mass="43381">MRSLFKAMLCAILLLLTAGCQQEQELSKQISEAQKFNLDEAAPAELIRDRDFLVGSMKTVNNIGAMAVDEEETVYVVDELRKKIEVFDGSGNNMGSLGRIGRDPGDFQNPTYLKVKGQSLYAYDQNLFRTYRYSLPGLELEDVTELEFTARSLGVDSLSEARPFAFEVLNDGNFLVAFQRVNTPQDRQLVYYKVDPEGKIISDQLLAFKNRSLYVDEAVNPPLIIMLPYEPETLTATDSNGRIYSAYSDHFLIHVADSSGTNIGSRYYPFEKYNLIRSDAIDLYRDTHRRRAIRRASLPATWPALAAMKIDDKVRLWIATIIPDLTQYRWFILAPGGEPLATFDLPRNSKIMLIKDGYVYTKAFNSRKYSDEVLRYQINY</sequence>
<reference evidence="3" key="1">
    <citation type="journal article" date="2019" name="Int. J. Syst. Evol. Microbiol.">
        <title>The Global Catalogue of Microorganisms (GCM) 10K type strain sequencing project: providing services to taxonomists for standard genome sequencing and annotation.</title>
        <authorList>
            <consortium name="The Broad Institute Genomics Platform"/>
            <consortium name="The Broad Institute Genome Sequencing Center for Infectious Disease"/>
            <person name="Wu L."/>
            <person name="Ma J."/>
        </authorList>
    </citation>
    <scope>NUCLEOTIDE SEQUENCE [LARGE SCALE GENOMIC DNA]</scope>
    <source>
        <strain evidence="3">KCTC 52042</strain>
    </source>
</reference>
<keyword evidence="3" id="KW-1185">Reference proteome</keyword>
<dbReference type="Proteomes" id="UP001597460">
    <property type="component" value="Unassembled WGS sequence"/>
</dbReference>
<dbReference type="Gene3D" id="2.120.10.30">
    <property type="entry name" value="TolB, C-terminal domain"/>
    <property type="match status" value="1"/>
</dbReference>
<feature type="signal peptide" evidence="1">
    <location>
        <begin position="1"/>
        <end position="23"/>
    </location>
</feature>
<dbReference type="PROSITE" id="PS51257">
    <property type="entry name" value="PROKAR_LIPOPROTEIN"/>
    <property type="match status" value="1"/>
</dbReference>
<evidence type="ECO:0000256" key="1">
    <source>
        <dbReference type="SAM" id="SignalP"/>
    </source>
</evidence>
<dbReference type="RefSeq" id="WP_390298179.1">
    <property type="nucleotide sequence ID" value="NZ_JBHULI010000002.1"/>
</dbReference>
<gene>
    <name evidence="2" type="ORF">ACFSVN_02635</name>
</gene>
<dbReference type="InterPro" id="IPR011042">
    <property type="entry name" value="6-blade_b-propeller_TolB-like"/>
</dbReference>
<keyword evidence="1" id="KW-0732">Signal</keyword>
<dbReference type="SUPFAM" id="SSF101898">
    <property type="entry name" value="NHL repeat"/>
    <property type="match status" value="1"/>
</dbReference>
<protein>
    <submittedName>
        <fullName evidence="2">6-bladed beta-propeller</fullName>
    </submittedName>
</protein>
<proteinExistence type="predicted"/>
<comment type="caution">
    <text evidence="2">The sequence shown here is derived from an EMBL/GenBank/DDBJ whole genome shotgun (WGS) entry which is preliminary data.</text>
</comment>
<evidence type="ECO:0000313" key="2">
    <source>
        <dbReference type="EMBL" id="MFD2531336.1"/>
    </source>
</evidence>
<organism evidence="2 3">
    <name type="scientific">Gracilimonas halophila</name>
    <dbReference type="NCBI Taxonomy" id="1834464"/>
    <lineage>
        <taxon>Bacteria</taxon>
        <taxon>Pseudomonadati</taxon>
        <taxon>Balneolota</taxon>
        <taxon>Balneolia</taxon>
        <taxon>Balneolales</taxon>
        <taxon>Balneolaceae</taxon>
        <taxon>Gracilimonas</taxon>
    </lineage>
</organism>
<dbReference type="Pfam" id="PF17170">
    <property type="entry name" value="DUF5128"/>
    <property type="match status" value="1"/>
</dbReference>
<feature type="chain" id="PRO_5045772893" evidence="1">
    <location>
        <begin position="24"/>
        <end position="380"/>
    </location>
</feature>
<evidence type="ECO:0000313" key="3">
    <source>
        <dbReference type="Proteomes" id="UP001597460"/>
    </source>
</evidence>
<accession>A0ABW5JF17</accession>